<dbReference type="EMBL" id="BSXV01005386">
    <property type="protein sequence ID" value="GMF02166.1"/>
    <property type="molecule type" value="Genomic_DNA"/>
</dbReference>
<sequence>MNCFNETDFLPVQLEGALAIQSFMSFDQFKEALGAIIVDTMEKLLNLSNKIDTDAISGVIQECVENYSEQLQPFGTHLMSKLSEQLLRILTELKEASNSDPDNYTDDIGDFSEKHSAAMGVFNTMVTVLLYFENSVEIISKLEEYYVPVLNFALQNRLDDFYAEISELIENTTFLTRSVSPAMWSLFPSLMDNLINGDVTIYLDDCIAALKNYLIYVKLEQMILY</sequence>
<dbReference type="Proteomes" id="UP001165101">
    <property type="component" value="Unassembled WGS sequence"/>
</dbReference>
<reference evidence="1" key="1">
    <citation type="submission" date="2023-04" db="EMBL/GenBank/DDBJ databases">
        <title>Candida boidinii NBRC 1967.</title>
        <authorList>
            <person name="Ichikawa N."/>
            <person name="Sato H."/>
            <person name="Tonouchi N."/>
        </authorList>
    </citation>
    <scope>NUCLEOTIDE SEQUENCE</scope>
    <source>
        <strain evidence="1">NBRC 1967</strain>
    </source>
</reference>
<evidence type="ECO:0000313" key="1">
    <source>
        <dbReference type="EMBL" id="GMF02166.1"/>
    </source>
</evidence>
<proteinExistence type="predicted"/>
<protein>
    <submittedName>
        <fullName evidence="1">Unnamed protein product</fullName>
    </submittedName>
</protein>
<comment type="caution">
    <text evidence="1">The sequence shown here is derived from an EMBL/GenBank/DDBJ whole genome shotgun (WGS) entry which is preliminary data.</text>
</comment>
<organism evidence="1 2">
    <name type="scientific">Candida boidinii</name>
    <name type="common">Yeast</name>
    <dbReference type="NCBI Taxonomy" id="5477"/>
    <lineage>
        <taxon>Eukaryota</taxon>
        <taxon>Fungi</taxon>
        <taxon>Dikarya</taxon>
        <taxon>Ascomycota</taxon>
        <taxon>Saccharomycotina</taxon>
        <taxon>Pichiomycetes</taxon>
        <taxon>Pichiales</taxon>
        <taxon>Pichiaceae</taxon>
        <taxon>Ogataea</taxon>
        <taxon>Ogataea/Candida clade</taxon>
    </lineage>
</organism>
<accession>A0ACB5U5Z9</accession>
<gene>
    <name evidence="1" type="ORF">Cboi01_000604700</name>
</gene>
<evidence type="ECO:0000313" key="2">
    <source>
        <dbReference type="Proteomes" id="UP001165101"/>
    </source>
</evidence>
<keyword evidence="2" id="KW-1185">Reference proteome</keyword>
<name>A0ACB5U5Z9_CANBO</name>